<feature type="repeat" description="NHL" evidence="2">
    <location>
        <begin position="155"/>
        <end position="186"/>
    </location>
</feature>
<dbReference type="SMART" id="SM00429">
    <property type="entry name" value="IPT"/>
    <property type="match status" value="1"/>
</dbReference>
<dbReference type="PROSITE" id="PS51257">
    <property type="entry name" value="PROKAR_LIPOPROTEIN"/>
    <property type="match status" value="1"/>
</dbReference>
<feature type="repeat" description="NHL" evidence="2">
    <location>
        <begin position="194"/>
        <end position="237"/>
    </location>
</feature>
<accession>A0ABY2WGI7</accession>
<evidence type="ECO:0000313" key="5">
    <source>
        <dbReference type="EMBL" id="TMU50674.1"/>
    </source>
</evidence>
<feature type="signal peptide" evidence="3">
    <location>
        <begin position="1"/>
        <end position="28"/>
    </location>
</feature>
<dbReference type="Proteomes" id="UP000751614">
    <property type="component" value="Unassembled WGS sequence"/>
</dbReference>
<dbReference type="InterPro" id="IPR011042">
    <property type="entry name" value="6-blade_b-propeller_TolB-like"/>
</dbReference>
<evidence type="ECO:0000313" key="6">
    <source>
        <dbReference type="Proteomes" id="UP000751614"/>
    </source>
</evidence>
<evidence type="ECO:0000259" key="4">
    <source>
        <dbReference type="SMART" id="SM00429"/>
    </source>
</evidence>
<dbReference type="InterPro" id="IPR014756">
    <property type="entry name" value="Ig_E-set"/>
</dbReference>
<evidence type="ECO:0000256" key="2">
    <source>
        <dbReference type="PROSITE-ProRule" id="PRU00504"/>
    </source>
</evidence>
<feature type="repeat" description="NHL" evidence="2">
    <location>
        <begin position="316"/>
        <end position="353"/>
    </location>
</feature>
<protein>
    <recommendedName>
        <fullName evidence="4">IPT/TIG domain-containing protein</fullName>
    </recommendedName>
</protein>
<dbReference type="Pfam" id="PF01833">
    <property type="entry name" value="TIG"/>
    <property type="match status" value="1"/>
</dbReference>
<dbReference type="InterPro" id="IPR001258">
    <property type="entry name" value="NHL_repeat"/>
</dbReference>
<dbReference type="SUPFAM" id="SSF101898">
    <property type="entry name" value="NHL repeat"/>
    <property type="match status" value="1"/>
</dbReference>
<sequence length="463" mass="48863">MKTMKTMKTIGILRLRDICLLLVLLSLALSCGSDDNGMDCPDPTNANCNPTLSSVAPVTGPKHTQVTITGENFGTDATKVSVSFNGTPGEVLGVTDREVTVKVPVGANTGPITMEVDGFDLTGPKFVYELTYTVETFAGTPGEEGFLDGSGTVAQFNRPYDLVMDSKGNLFVADFGNNAIRKITPSGQVTTFAGDSGGRQGEGNGQFYRPHGLAIDSDDNIYVADSRNHRIVKIVPDGDCSTIAGGGASGNVSGDGEFARFNYPTATLVEEEEGNRALYVSDQNNHAIRKVSLNDGRHTVSTYAGPESIEEGDTNGSLSGARFSGPWGMAKSGEGTILLADYGNHRIRVIDQDAGTVGTFAGGEHGHVGDVPRSQARFWGPTDISMAGDGNIYIADGLNHCIRQIDPDGHVTTIAGNPRFGGHKDGSGDVAEFNFPAGLLYGGEGEIYITDSKNHAIRKITID</sequence>
<dbReference type="InterPro" id="IPR013783">
    <property type="entry name" value="Ig-like_fold"/>
</dbReference>
<dbReference type="SUPFAM" id="SSF81296">
    <property type="entry name" value="E set domains"/>
    <property type="match status" value="1"/>
</dbReference>
<dbReference type="Gene3D" id="2.120.10.30">
    <property type="entry name" value="TolB, C-terminal domain"/>
    <property type="match status" value="3"/>
</dbReference>
<proteinExistence type="predicted"/>
<evidence type="ECO:0000256" key="1">
    <source>
        <dbReference type="ARBA" id="ARBA00022737"/>
    </source>
</evidence>
<dbReference type="InterPro" id="IPR002909">
    <property type="entry name" value="IPT_dom"/>
</dbReference>
<keyword evidence="3" id="KW-0732">Signal</keyword>
<comment type="caution">
    <text evidence="5">The sequence shown here is derived from an EMBL/GenBank/DDBJ whole genome shotgun (WGS) entry which is preliminary data.</text>
</comment>
<evidence type="ECO:0000256" key="3">
    <source>
        <dbReference type="SAM" id="SignalP"/>
    </source>
</evidence>
<dbReference type="Pfam" id="PF01436">
    <property type="entry name" value="NHL"/>
    <property type="match status" value="4"/>
</dbReference>
<feature type="domain" description="IPT/TIG" evidence="4">
    <location>
        <begin position="49"/>
        <end position="133"/>
    </location>
</feature>
<dbReference type="EMBL" id="VCNI01000004">
    <property type="protein sequence ID" value="TMU50674.1"/>
    <property type="molecule type" value="Genomic_DNA"/>
</dbReference>
<dbReference type="PANTHER" id="PTHR13833">
    <property type="match status" value="1"/>
</dbReference>
<keyword evidence="6" id="KW-1185">Reference proteome</keyword>
<organism evidence="5 6">
    <name type="scientific">Flagellimonas algicola</name>
    <dbReference type="NCBI Taxonomy" id="2583815"/>
    <lineage>
        <taxon>Bacteria</taxon>
        <taxon>Pseudomonadati</taxon>
        <taxon>Bacteroidota</taxon>
        <taxon>Flavobacteriia</taxon>
        <taxon>Flavobacteriales</taxon>
        <taxon>Flavobacteriaceae</taxon>
        <taxon>Flagellimonas</taxon>
    </lineage>
</organism>
<dbReference type="PROSITE" id="PS51125">
    <property type="entry name" value="NHL"/>
    <property type="match status" value="3"/>
</dbReference>
<keyword evidence="1" id="KW-0677">Repeat</keyword>
<feature type="chain" id="PRO_5045188556" description="IPT/TIG domain-containing protein" evidence="3">
    <location>
        <begin position="29"/>
        <end position="463"/>
    </location>
</feature>
<gene>
    <name evidence="5" type="ORF">FGG15_17895</name>
</gene>
<dbReference type="CDD" id="cd00603">
    <property type="entry name" value="IPT_PCSR"/>
    <property type="match status" value="1"/>
</dbReference>
<reference evidence="5 6" key="1">
    <citation type="submission" date="2019-05" db="EMBL/GenBank/DDBJ databases">
        <title>Flagellimonas sp. AsT0115, sp. nov., isolated from a marine red algae, Asparagopsis taxiformis.</title>
        <authorList>
            <person name="Kim J."/>
            <person name="Jeong S.E."/>
            <person name="Jeon C.O."/>
        </authorList>
    </citation>
    <scope>NUCLEOTIDE SEQUENCE [LARGE SCALE GENOMIC DNA]</scope>
    <source>
        <strain evidence="5 6">AsT0115</strain>
    </source>
</reference>
<dbReference type="PANTHER" id="PTHR13833:SF71">
    <property type="entry name" value="NHL DOMAIN-CONTAINING PROTEIN"/>
    <property type="match status" value="1"/>
</dbReference>
<name>A0ABY2WGI7_9FLAO</name>
<dbReference type="Gene3D" id="2.60.40.10">
    <property type="entry name" value="Immunoglobulins"/>
    <property type="match status" value="1"/>
</dbReference>